<dbReference type="AlphaFoldDB" id="A0A1E4TME6"/>
<feature type="region of interest" description="Disordered" evidence="1">
    <location>
        <begin position="122"/>
        <end position="142"/>
    </location>
</feature>
<dbReference type="EMBL" id="KV453841">
    <property type="protein sequence ID" value="ODV92936.1"/>
    <property type="molecule type" value="Genomic_DNA"/>
</dbReference>
<reference evidence="3" key="1">
    <citation type="submission" date="2016-02" db="EMBL/GenBank/DDBJ databases">
        <title>Comparative genomics of biotechnologically important yeasts.</title>
        <authorList>
            <consortium name="DOE Joint Genome Institute"/>
            <person name="Riley R."/>
            <person name="Haridas S."/>
            <person name="Wolfe K.H."/>
            <person name="Lopes M.R."/>
            <person name="Hittinger C.T."/>
            <person name="Goker M."/>
            <person name="Salamov A."/>
            <person name="Wisecaver J."/>
            <person name="Long T.M."/>
            <person name="Aerts A.L."/>
            <person name="Barry K."/>
            <person name="Choi C."/>
            <person name="Clum A."/>
            <person name="Coughlan A.Y."/>
            <person name="Deshpande S."/>
            <person name="Douglass A.P."/>
            <person name="Hanson S.J."/>
            <person name="Klenk H.-P."/>
            <person name="Labutti K."/>
            <person name="Lapidus A."/>
            <person name="Lindquist E."/>
            <person name="Lipzen A."/>
            <person name="Meier-Kolthoff J.P."/>
            <person name="Ohm R.A."/>
            <person name="Otillar R.P."/>
            <person name="Pangilinan J."/>
            <person name="Peng Y."/>
            <person name="Rokas A."/>
            <person name="Rosa C.A."/>
            <person name="Scheuner C."/>
            <person name="Sibirny A.A."/>
            <person name="Slot J.C."/>
            <person name="Stielow J.B."/>
            <person name="Sun H."/>
            <person name="Kurtzman C.P."/>
            <person name="Blackwell M."/>
            <person name="Jeffries T.W."/>
            <person name="Grigoriev I.V."/>
        </authorList>
    </citation>
    <scope>NUCLEOTIDE SEQUENCE [LARGE SCALE GENOMIC DNA]</scope>
    <source>
        <strain evidence="3">NRRL Y-17796</strain>
    </source>
</reference>
<feature type="compositionally biased region" description="Polar residues" evidence="1">
    <location>
        <begin position="396"/>
        <end position="426"/>
    </location>
</feature>
<gene>
    <name evidence="2" type="ORF">CANCADRAFT_43511</name>
</gene>
<evidence type="ECO:0000256" key="1">
    <source>
        <dbReference type="SAM" id="MobiDB-lite"/>
    </source>
</evidence>
<accession>A0A1E4TME6</accession>
<sequence>MTTIRYKVDDLKLLRNSPLVEKPSGLYTIDISTPAPRKKKQADITNQRRPKAIETEKRHGRGDNLNRKESNNKRVEDMDTEEEPEWMMESAETLQRPMQFFSHEGMTDEFEQWKAEKRKAGGLLTSNDSQQASYDDHTQSVEDNSFLSGSQFNQLNLAENTSFGNQYAMHDSHGLQNTALPQHSADYYNDSREYAHDAYSVQYPTRPDNPQYTNPNTYSYQSQMQYNSSALQSPPAALNGPPPGLHPPDMSSPPGISSRIYNPEHYSSSSSPRPMVSAPRGFSAAPPGLYAAPPGLGAAPSGTSQQSFPTVQPVQQNIPPPGDSDPERNRQNLNKLLNMLSGGNAPAGSVPSPQTSSHPPPGLHQSAPPEPRQEYIPPIPKKQSDDDSKRAFLLSLMNQDGAKNTPPSQSPGSSAYVQRSEQNVPSYASKHSAGY</sequence>
<feature type="compositionally biased region" description="Low complexity" evidence="1">
    <location>
        <begin position="283"/>
        <end position="302"/>
    </location>
</feature>
<keyword evidence="3" id="KW-1185">Reference proteome</keyword>
<feature type="compositionally biased region" description="Polar residues" evidence="1">
    <location>
        <begin position="303"/>
        <end position="317"/>
    </location>
</feature>
<feature type="compositionally biased region" description="Basic and acidic residues" evidence="1">
    <location>
        <begin position="51"/>
        <end position="77"/>
    </location>
</feature>
<evidence type="ECO:0000313" key="2">
    <source>
        <dbReference type="EMBL" id="ODV92936.1"/>
    </source>
</evidence>
<protein>
    <submittedName>
        <fullName evidence="2">Uncharacterized protein</fullName>
    </submittedName>
</protein>
<proteinExistence type="predicted"/>
<feature type="compositionally biased region" description="Polar residues" evidence="1">
    <location>
        <begin position="124"/>
        <end position="133"/>
    </location>
</feature>
<feature type="region of interest" description="Disordered" evidence="1">
    <location>
        <begin position="227"/>
        <end position="435"/>
    </location>
</feature>
<organism evidence="2 3">
    <name type="scientific">Tortispora caseinolytica NRRL Y-17796</name>
    <dbReference type="NCBI Taxonomy" id="767744"/>
    <lineage>
        <taxon>Eukaryota</taxon>
        <taxon>Fungi</taxon>
        <taxon>Dikarya</taxon>
        <taxon>Ascomycota</taxon>
        <taxon>Saccharomycotina</taxon>
        <taxon>Trigonopsidomycetes</taxon>
        <taxon>Trigonopsidales</taxon>
        <taxon>Trigonopsidaceae</taxon>
        <taxon>Tortispora</taxon>
    </lineage>
</organism>
<evidence type="ECO:0000313" key="3">
    <source>
        <dbReference type="Proteomes" id="UP000095023"/>
    </source>
</evidence>
<dbReference type="Proteomes" id="UP000095023">
    <property type="component" value="Unassembled WGS sequence"/>
</dbReference>
<name>A0A1E4TME6_9ASCO</name>
<feature type="compositionally biased region" description="Low complexity" evidence="1">
    <location>
        <begin position="227"/>
        <end position="239"/>
    </location>
</feature>
<feature type="region of interest" description="Disordered" evidence="1">
    <location>
        <begin position="28"/>
        <end position="86"/>
    </location>
</feature>